<dbReference type="PIRSF" id="PIRSF012337">
    <property type="entry name" value="gp45"/>
    <property type="match status" value="1"/>
</dbReference>
<gene>
    <name evidence="3" type="ORF">KM92DES2_10850</name>
</gene>
<dbReference type="Pfam" id="PF18946">
    <property type="entry name" value="Apex"/>
    <property type="match status" value="1"/>
</dbReference>
<proteinExistence type="predicted"/>
<feature type="domain" description="Bacteriophage Mu Gp45 N-terminal" evidence="2">
    <location>
        <begin position="19"/>
        <end position="84"/>
    </location>
</feature>
<feature type="region of interest" description="Disordered" evidence="1">
    <location>
        <begin position="176"/>
        <end position="211"/>
    </location>
</feature>
<dbReference type="AlphaFoldDB" id="A0A212JBP4"/>
<feature type="compositionally biased region" description="Gly residues" evidence="1">
    <location>
        <begin position="202"/>
        <end position="211"/>
    </location>
</feature>
<dbReference type="Gene3D" id="6.20.170.10">
    <property type="match status" value="1"/>
</dbReference>
<dbReference type="InterPro" id="IPR013046">
    <property type="entry name" value="GpV/Gp45"/>
</dbReference>
<sequence length="211" mass="22277">MHERLLRALRTSIYTLIGRAVLHVVDSAPGCQTLQVQVLADETQDGVEHVEPYGFTSNPLPGAEGVVLNVGGHRGAAVGFNFGNRSFRAVGLKSGEVCIYTDEGDKITLMRERHMRVKTLHLEIDADEDATITTKKYTVNASEGVAYNTPSYQLGSEGGGCAAQMNANLAIKGNTKQDGTITSTGDQVAAGVSTAHHTHPGDSGGTTGEPQ</sequence>
<organism evidence="3">
    <name type="scientific">uncultured Desulfovibrio sp</name>
    <dbReference type="NCBI Taxonomy" id="167968"/>
    <lineage>
        <taxon>Bacteria</taxon>
        <taxon>Pseudomonadati</taxon>
        <taxon>Thermodesulfobacteriota</taxon>
        <taxon>Desulfovibrionia</taxon>
        <taxon>Desulfovibrionales</taxon>
        <taxon>Desulfovibrionaceae</taxon>
        <taxon>Desulfovibrio</taxon>
        <taxon>environmental samples</taxon>
    </lineage>
</organism>
<evidence type="ECO:0000259" key="2">
    <source>
        <dbReference type="Pfam" id="PF06890"/>
    </source>
</evidence>
<dbReference type="NCBIfam" id="TIGR01644">
    <property type="entry name" value="phage_P2_V"/>
    <property type="match status" value="1"/>
</dbReference>
<dbReference type="InterPro" id="IPR053861">
    <property type="entry name" value="Phage_Mu_Gp45_N"/>
</dbReference>
<dbReference type="InterPro" id="IPR014462">
    <property type="entry name" value="Phage_Mu_Gp45"/>
</dbReference>
<accession>A0A212JBP4</accession>
<dbReference type="Pfam" id="PF06890">
    <property type="entry name" value="Phage_Mu_Gp45"/>
    <property type="match status" value="1"/>
</dbReference>
<evidence type="ECO:0000256" key="1">
    <source>
        <dbReference type="SAM" id="MobiDB-lite"/>
    </source>
</evidence>
<protein>
    <submittedName>
        <fullName evidence="3">Putative Phage baseplate assembly protein V</fullName>
    </submittedName>
</protein>
<dbReference type="InterPro" id="IPR044033">
    <property type="entry name" value="GpV-like_apex"/>
</dbReference>
<reference evidence="3" key="1">
    <citation type="submission" date="2016-04" db="EMBL/GenBank/DDBJ databases">
        <authorList>
            <person name="Evans L.H."/>
            <person name="Alamgir A."/>
            <person name="Owens N."/>
            <person name="Weber N.D."/>
            <person name="Virtaneva K."/>
            <person name="Barbian K."/>
            <person name="Babar A."/>
            <person name="Rosenke K."/>
        </authorList>
    </citation>
    <scope>NUCLEOTIDE SEQUENCE</scope>
    <source>
        <strain evidence="3">92-2</strain>
    </source>
</reference>
<evidence type="ECO:0000313" key="3">
    <source>
        <dbReference type="EMBL" id="SBV96877.1"/>
    </source>
</evidence>
<dbReference type="EMBL" id="FLUP01000001">
    <property type="protein sequence ID" value="SBV96877.1"/>
    <property type="molecule type" value="Genomic_DNA"/>
</dbReference>
<name>A0A212JBP4_9BACT</name>
<dbReference type="RefSeq" id="WP_227118597.1">
    <property type="nucleotide sequence ID" value="NZ_LT598928.1"/>
</dbReference>
<feature type="compositionally biased region" description="Polar residues" evidence="1">
    <location>
        <begin position="176"/>
        <end position="186"/>
    </location>
</feature>